<dbReference type="GO" id="GO:0016887">
    <property type="term" value="F:ATP hydrolysis activity"/>
    <property type="evidence" value="ECO:0007669"/>
    <property type="project" value="InterPro"/>
</dbReference>
<dbReference type="GO" id="GO:0055085">
    <property type="term" value="P:transmembrane transport"/>
    <property type="evidence" value="ECO:0007669"/>
    <property type="project" value="UniProtKB-ARBA"/>
</dbReference>
<dbReference type="PROSITE" id="PS00211">
    <property type="entry name" value="ABC_TRANSPORTER_1"/>
    <property type="match status" value="1"/>
</dbReference>
<gene>
    <name evidence="6" type="ORF">BJ980_002783</name>
</gene>
<sequence length="282" mass="31205">MSDYILEARNVVKTYNARGAAPVHALKNVSLGVGKGETVGLVGESGSGKTTLMRMLLAIEQPTMGEVLYRGSSRNSMGKTELKEYFNNVTAVFQNPFSSLNPRRRLWDVMTERRAIERNAKKAERRERAAELTSMVGLPEEYIDRYPHQLSGGQRQRIAIARALAEDPSVIVLDEPMSALDVSVSAQIANLLLELQESYGVGFLLIGHDMDMIRHLCHRVAVLYKGDIVEEGSVDVVMRNPEHSYTKLLLAASELTSLEIGDLSDPVARGADFRLTQPVPTH</sequence>
<keyword evidence="4" id="KW-0067">ATP-binding</keyword>
<feature type="domain" description="ABC transporter" evidence="5">
    <location>
        <begin position="6"/>
        <end position="250"/>
    </location>
</feature>
<dbReference type="Pfam" id="PF00005">
    <property type="entry name" value="ABC_tran"/>
    <property type="match status" value="1"/>
</dbReference>
<evidence type="ECO:0000256" key="1">
    <source>
        <dbReference type="ARBA" id="ARBA00005417"/>
    </source>
</evidence>
<proteinExistence type="inferred from homology"/>
<dbReference type="RefSeq" id="WP_179502867.1">
    <property type="nucleotide sequence ID" value="NZ_JACCAA010000001.1"/>
</dbReference>
<evidence type="ECO:0000256" key="3">
    <source>
        <dbReference type="ARBA" id="ARBA00022741"/>
    </source>
</evidence>
<evidence type="ECO:0000259" key="5">
    <source>
        <dbReference type="PROSITE" id="PS50893"/>
    </source>
</evidence>
<dbReference type="PANTHER" id="PTHR43776:SF7">
    <property type="entry name" value="D,D-DIPEPTIDE TRANSPORT ATP-BINDING PROTEIN DDPF-RELATED"/>
    <property type="match status" value="1"/>
</dbReference>
<evidence type="ECO:0000256" key="2">
    <source>
        <dbReference type="ARBA" id="ARBA00022448"/>
    </source>
</evidence>
<name>A0A7Y9S0U9_9ACTN</name>
<comment type="similarity">
    <text evidence="1">Belongs to the ABC transporter superfamily.</text>
</comment>
<dbReference type="PROSITE" id="PS50893">
    <property type="entry name" value="ABC_TRANSPORTER_2"/>
    <property type="match status" value="1"/>
</dbReference>
<keyword evidence="3" id="KW-0547">Nucleotide-binding</keyword>
<protein>
    <submittedName>
        <fullName evidence="6">ABC-type glutathione transport system ATPase component</fullName>
    </submittedName>
</protein>
<dbReference type="InterPro" id="IPR027417">
    <property type="entry name" value="P-loop_NTPase"/>
</dbReference>
<dbReference type="GO" id="GO:0005524">
    <property type="term" value="F:ATP binding"/>
    <property type="evidence" value="ECO:0007669"/>
    <property type="project" value="UniProtKB-KW"/>
</dbReference>
<dbReference type="CDD" id="cd03257">
    <property type="entry name" value="ABC_NikE_OppD_transporters"/>
    <property type="match status" value="1"/>
</dbReference>
<evidence type="ECO:0000313" key="6">
    <source>
        <dbReference type="EMBL" id="NYG59860.1"/>
    </source>
</evidence>
<dbReference type="SUPFAM" id="SSF52540">
    <property type="entry name" value="P-loop containing nucleoside triphosphate hydrolases"/>
    <property type="match status" value="1"/>
</dbReference>
<dbReference type="InterPro" id="IPR003593">
    <property type="entry name" value="AAA+_ATPase"/>
</dbReference>
<keyword evidence="2" id="KW-0813">Transport</keyword>
<dbReference type="AlphaFoldDB" id="A0A7Y9S0U9"/>
<dbReference type="Proteomes" id="UP000540656">
    <property type="component" value="Unassembled WGS sequence"/>
</dbReference>
<organism evidence="6 7">
    <name type="scientific">Nocardioides daedukensis</name>
    <dbReference type="NCBI Taxonomy" id="634462"/>
    <lineage>
        <taxon>Bacteria</taxon>
        <taxon>Bacillati</taxon>
        <taxon>Actinomycetota</taxon>
        <taxon>Actinomycetes</taxon>
        <taxon>Propionibacteriales</taxon>
        <taxon>Nocardioidaceae</taxon>
        <taxon>Nocardioides</taxon>
    </lineage>
</organism>
<comment type="caution">
    <text evidence="6">The sequence shown here is derived from an EMBL/GenBank/DDBJ whole genome shotgun (WGS) entry which is preliminary data.</text>
</comment>
<keyword evidence="7" id="KW-1185">Reference proteome</keyword>
<evidence type="ECO:0000256" key="4">
    <source>
        <dbReference type="ARBA" id="ARBA00022840"/>
    </source>
</evidence>
<reference evidence="6 7" key="1">
    <citation type="submission" date="2020-07" db="EMBL/GenBank/DDBJ databases">
        <title>Sequencing the genomes of 1000 actinobacteria strains.</title>
        <authorList>
            <person name="Klenk H.-P."/>
        </authorList>
    </citation>
    <scope>NUCLEOTIDE SEQUENCE [LARGE SCALE GENOMIC DNA]</scope>
    <source>
        <strain evidence="6 7">DSM 23819</strain>
    </source>
</reference>
<dbReference type="EMBL" id="JACCAA010000001">
    <property type="protein sequence ID" value="NYG59860.1"/>
    <property type="molecule type" value="Genomic_DNA"/>
</dbReference>
<accession>A0A7Y9S0U9</accession>
<dbReference type="Gene3D" id="3.40.50.300">
    <property type="entry name" value="P-loop containing nucleotide triphosphate hydrolases"/>
    <property type="match status" value="1"/>
</dbReference>
<evidence type="ECO:0000313" key="7">
    <source>
        <dbReference type="Proteomes" id="UP000540656"/>
    </source>
</evidence>
<dbReference type="InterPro" id="IPR050319">
    <property type="entry name" value="ABC_transp_ATP-bind"/>
</dbReference>
<dbReference type="InterPro" id="IPR003439">
    <property type="entry name" value="ABC_transporter-like_ATP-bd"/>
</dbReference>
<dbReference type="InterPro" id="IPR017871">
    <property type="entry name" value="ABC_transporter-like_CS"/>
</dbReference>
<dbReference type="SMART" id="SM00382">
    <property type="entry name" value="AAA"/>
    <property type="match status" value="1"/>
</dbReference>
<dbReference type="PANTHER" id="PTHR43776">
    <property type="entry name" value="TRANSPORT ATP-BINDING PROTEIN"/>
    <property type="match status" value="1"/>
</dbReference>